<dbReference type="InParanoid" id="A0A0L0HTS0"/>
<dbReference type="SUPFAM" id="SSF54897">
    <property type="entry name" value="Protease propeptides/inhibitors"/>
    <property type="match status" value="1"/>
</dbReference>
<dbReference type="GeneID" id="27683964"/>
<organism evidence="9 10">
    <name type="scientific">Spizellomyces punctatus (strain DAOM BR117)</name>
    <dbReference type="NCBI Taxonomy" id="645134"/>
    <lineage>
        <taxon>Eukaryota</taxon>
        <taxon>Fungi</taxon>
        <taxon>Fungi incertae sedis</taxon>
        <taxon>Chytridiomycota</taxon>
        <taxon>Chytridiomycota incertae sedis</taxon>
        <taxon>Chytridiomycetes</taxon>
        <taxon>Spizellomycetales</taxon>
        <taxon>Spizellomycetaceae</taxon>
        <taxon>Spizellomyces</taxon>
    </lineage>
</organism>
<dbReference type="GO" id="GO:0004252">
    <property type="term" value="F:serine-type endopeptidase activity"/>
    <property type="evidence" value="ECO:0007669"/>
    <property type="project" value="UniProtKB-UniRule"/>
</dbReference>
<dbReference type="PROSITE" id="PS00137">
    <property type="entry name" value="SUBTILASE_HIS"/>
    <property type="match status" value="1"/>
</dbReference>
<dbReference type="Pfam" id="PF00082">
    <property type="entry name" value="Peptidase_S8"/>
    <property type="match status" value="1"/>
</dbReference>
<dbReference type="PANTHER" id="PTHR43806:SF11">
    <property type="entry name" value="CEREVISIN-RELATED"/>
    <property type="match status" value="1"/>
</dbReference>
<dbReference type="FunCoup" id="A0A0L0HTS0">
    <property type="interactions" value="20"/>
</dbReference>
<sequence>MSFTRPPILVLTAVLCVLLPLLTSCMPVEQIILDGDHVYKTDSVTRAPLLTALNGEIIEGRYIVILKRSEGVLQRHLQTIGAMLPQFAEVNPIELPGLEGYVGNFPDHVIDALRSVDEVAFIEKDQIVHATPTKGVGAVQHDAPWGLGRICHKEHPTGNESHTYVYYPDDGKGVTAYVVDTGINIEHVDFQGRAKWGATIPFNDEDIDGNGHGTHVAGTIAGAAYGVAKQAEVVAVKVLRSNGSGTMSDVVRGIEWVVKNHRNRTKEALDDGSKKKVKSVGNMSLGGGMSRVLNMAVNAAYDAGVLFAVAAGNDNQDACDYSPASAEKPITVGATTKEDIRAWFSNWGKCTDIFAPGHQILSAWIGSNDATNTLSGTSMATPHVAGILTAFLSRPEFENLQPKDLKRLVIKAATRGVIIGIPEHTDTKNRLAFSLPPSEGDI</sequence>
<keyword evidence="7" id="KW-0732">Signal</keyword>
<dbReference type="VEuPathDB" id="FungiDB:SPPG_00220"/>
<feature type="signal peptide" evidence="7">
    <location>
        <begin position="1"/>
        <end position="25"/>
    </location>
</feature>
<evidence type="ECO:0000256" key="7">
    <source>
        <dbReference type="SAM" id="SignalP"/>
    </source>
</evidence>
<dbReference type="Proteomes" id="UP000053201">
    <property type="component" value="Unassembled WGS sequence"/>
</dbReference>
<keyword evidence="4 5" id="KW-0720">Serine protease</keyword>
<dbReference type="CDD" id="cd04077">
    <property type="entry name" value="Peptidases_S8_PCSK9_ProteinaseK_like"/>
    <property type="match status" value="1"/>
</dbReference>
<dbReference type="PROSITE" id="PS00138">
    <property type="entry name" value="SUBTILASE_SER"/>
    <property type="match status" value="1"/>
</dbReference>
<reference evidence="9 10" key="1">
    <citation type="submission" date="2009-08" db="EMBL/GenBank/DDBJ databases">
        <title>The Genome Sequence of Spizellomyces punctatus strain DAOM BR117.</title>
        <authorList>
            <consortium name="The Broad Institute Genome Sequencing Platform"/>
            <person name="Russ C."/>
            <person name="Cuomo C."/>
            <person name="Shea T."/>
            <person name="Young S.K."/>
            <person name="Zeng Q."/>
            <person name="Koehrsen M."/>
            <person name="Haas B."/>
            <person name="Borodovsky M."/>
            <person name="Guigo R."/>
            <person name="Alvarado L."/>
            <person name="Berlin A."/>
            <person name="Bochicchio J."/>
            <person name="Borenstein D."/>
            <person name="Chapman S."/>
            <person name="Chen Z."/>
            <person name="Engels R."/>
            <person name="Freedman E."/>
            <person name="Gellesch M."/>
            <person name="Goldberg J."/>
            <person name="Griggs A."/>
            <person name="Gujja S."/>
            <person name="Heiman D."/>
            <person name="Hepburn T."/>
            <person name="Howarth C."/>
            <person name="Jen D."/>
            <person name="Larson L."/>
            <person name="Lewis B."/>
            <person name="Mehta T."/>
            <person name="Park D."/>
            <person name="Pearson M."/>
            <person name="Roberts A."/>
            <person name="Saif S."/>
            <person name="Shenoy N."/>
            <person name="Sisk P."/>
            <person name="Stolte C."/>
            <person name="Sykes S."/>
            <person name="Thomson T."/>
            <person name="Walk T."/>
            <person name="White J."/>
            <person name="Yandava C."/>
            <person name="Burger G."/>
            <person name="Gray M.W."/>
            <person name="Holland P.W.H."/>
            <person name="King N."/>
            <person name="Lang F.B.F."/>
            <person name="Roger A.J."/>
            <person name="Ruiz-Trillo I."/>
            <person name="Lander E."/>
            <person name="Nusbaum C."/>
        </authorList>
    </citation>
    <scope>NUCLEOTIDE SEQUENCE [LARGE SCALE GENOMIC DNA]</scope>
    <source>
        <strain evidence="9 10">DAOM BR117</strain>
    </source>
</reference>
<dbReference type="eggNOG" id="KOG1153">
    <property type="taxonomic scope" value="Eukaryota"/>
</dbReference>
<evidence type="ECO:0000256" key="5">
    <source>
        <dbReference type="PROSITE-ProRule" id="PRU01240"/>
    </source>
</evidence>
<feature type="chain" id="PRO_5005540290" description="Peptidase S8/S53 domain-containing protein" evidence="7">
    <location>
        <begin position="26"/>
        <end position="442"/>
    </location>
</feature>
<dbReference type="PROSITE" id="PS51257">
    <property type="entry name" value="PROKAR_LIPOPROTEIN"/>
    <property type="match status" value="1"/>
</dbReference>
<evidence type="ECO:0000256" key="6">
    <source>
        <dbReference type="RuleBase" id="RU003355"/>
    </source>
</evidence>
<dbReference type="STRING" id="645134.A0A0L0HTS0"/>
<evidence type="ECO:0000313" key="10">
    <source>
        <dbReference type="Proteomes" id="UP000053201"/>
    </source>
</evidence>
<keyword evidence="10" id="KW-1185">Reference proteome</keyword>
<comment type="similarity">
    <text evidence="1 5 6">Belongs to the peptidase S8 family.</text>
</comment>
<evidence type="ECO:0000256" key="4">
    <source>
        <dbReference type="ARBA" id="ARBA00022825"/>
    </source>
</evidence>
<gene>
    <name evidence="9" type="ORF">SPPG_00220</name>
</gene>
<dbReference type="InterPro" id="IPR034193">
    <property type="entry name" value="PCSK9_ProteinaseK-like"/>
</dbReference>
<feature type="domain" description="Peptidase S8/S53" evidence="8">
    <location>
        <begin position="171"/>
        <end position="416"/>
    </location>
</feature>
<keyword evidence="3 5" id="KW-0378">Hydrolase</keyword>
<dbReference type="InterPro" id="IPR050131">
    <property type="entry name" value="Peptidase_S8_subtilisin-like"/>
</dbReference>
<dbReference type="PANTHER" id="PTHR43806">
    <property type="entry name" value="PEPTIDASE S8"/>
    <property type="match status" value="1"/>
</dbReference>
<proteinExistence type="inferred from homology"/>
<dbReference type="OMA" id="QEDENGH"/>
<evidence type="ECO:0000259" key="8">
    <source>
        <dbReference type="Pfam" id="PF00082"/>
    </source>
</evidence>
<evidence type="ECO:0000256" key="1">
    <source>
        <dbReference type="ARBA" id="ARBA00011073"/>
    </source>
</evidence>
<dbReference type="InterPro" id="IPR023828">
    <property type="entry name" value="Peptidase_S8_Ser-AS"/>
</dbReference>
<dbReference type="InterPro" id="IPR037045">
    <property type="entry name" value="S8pro/Inhibitor_I9_sf"/>
</dbReference>
<evidence type="ECO:0000256" key="3">
    <source>
        <dbReference type="ARBA" id="ARBA00022801"/>
    </source>
</evidence>
<evidence type="ECO:0000256" key="2">
    <source>
        <dbReference type="ARBA" id="ARBA00022670"/>
    </source>
</evidence>
<dbReference type="InterPro" id="IPR015500">
    <property type="entry name" value="Peptidase_S8_subtilisin-rel"/>
</dbReference>
<evidence type="ECO:0000313" key="9">
    <source>
        <dbReference type="EMBL" id="KND04492.1"/>
    </source>
</evidence>
<name>A0A0L0HTS0_SPIPD</name>
<feature type="active site" description="Charge relay system" evidence="5">
    <location>
        <position position="378"/>
    </location>
</feature>
<dbReference type="InterPro" id="IPR036852">
    <property type="entry name" value="Peptidase_S8/S53_dom_sf"/>
</dbReference>
<dbReference type="GO" id="GO:0005615">
    <property type="term" value="C:extracellular space"/>
    <property type="evidence" value="ECO:0007669"/>
    <property type="project" value="TreeGrafter"/>
</dbReference>
<dbReference type="InterPro" id="IPR000209">
    <property type="entry name" value="Peptidase_S8/S53_dom"/>
</dbReference>
<dbReference type="RefSeq" id="XP_016612531.1">
    <property type="nucleotide sequence ID" value="XM_016748552.1"/>
</dbReference>
<feature type="active site" description="Charge relay system" evidence="5">
    <location>
        <position position="212"/>
    </location>
</feature>
<dbReference type="PRINTS" id="PR00723">
    <property type="entry name" value="SUBTILISIN"/>
</dbReference>
<dbReference type="InterPro" id="IPR022398">
    <property type="entry name" value="Peptidase_S8_His-AS"/>
</dbReference>
<dbReference type="SUPFAM" id="SSF52743">
    <property type="entry name" value="Subtilisin-like"/>
    <property type="match status" value="1"/>
</dbReference>
<dbReference type="PROSITE" id="PS00136">
    <property type="entry name" value="SUBTILASE_ASP"/>
    <property type="match status" value="1"/>
</dbReference>
<dbReference type="Gene3D" id="3.30.70.80">
    <property type="entry name" value="Peptidase S8 propeptide/proteinase inhibitor I9"/>
    <property type="match status" value="1"/>
</dbReference>
<protein>
    <recommendedName>
        <fullName evidence="8">Peptidase S8/S53 domain-containing protein</fullName>
    </recommendedName>
</protein>
<dbReference type="EMBL" id="KQ257450">
    <property type="protein sequence ID" value="KND04492.1"/>
    <property type="molecule type" value="Genomic_DNA"/>
</dbReference>
<dbReference type="OrthoDB" id="206201at2759"/>
<dbReference type="InterPro" id="IPR023827">
    <property type="entry name" value="Peptidase_S8_Asp-AS"/>
</dbReference>
<dbReference type="FunFam" id="3.40.50.200:FF:000007">
    <property type="entry name" value="Subtilisin-like serine protease"/>
    <property type="match status" value="1"/>
</dbReference>
<dbReference type="PROSITE" id="PS51892">
    <property type="entry name" value="SUBTILASE"/>
    <property type="match status" value="1"/>
</dbReference>
<feature type="active site" description="Charge relay system" evidence="5">
    <location>
        <position position="180"/>
    </location>
</feature>
<accession>A0A0L0HTS0</accession>
<dbReference type="Gene3D" id="3.40.50.200">
    <property type="entry name" value="Peptidase S8/S53 domain"/>
    <property type="match status" value="1"/>
</dbReference>
<dbReference type="AlphaFoldDB" id="A0A0L0HTS0"/>
<keyword evidence="2 5" id="KW-0645">Protease</keyword>
<dbReference type="GO" id="GO:0006508">
    <property type="term" value="P:proteolysis"/>
    <property type="evidence" value="ECO:0007669"/>
    <property type="project" value="UniProtKB-KW"/>
</dbReference>